<evidence type="ECO:0000259" key="9">
    <source>
        <dbReference type="SMART" id="SM00737"/>
    </source>
</evidence>
<keyword evidence="7" id="KW-0445">Lipid transport</keyword>
<organism evidence="10 11">
    <name type="scientific">Zasmidium cellare ATCC 36951</name>
    <dbReference type="NCBI Taxonomy" id="1080233"/>
    <lineage>
        <taxon>Eukaryota</taxon>
        <taxon>Fungi</taxon>
        <taxon>Dikarya</taxon>
        <taxon>Ascomycota</taxon>
        <taxon>Pezizomycotina</taxon>
        <taxon>Dothideomycetes</taxon>
        <taxon>Dothideomycetidae</taxon>
        <taxon>Mycosphaerellales</taxon>
        <taxon>Mycosphaerellaceae</taxon>
        <taxon>Zasmidium</taxon>
    </lineage>
</organism>
<comment type="similarity">
    <text evidence="2">Belongs to the NPC2 family.</text>
</comment>
<proteinExistence type="inferred from homology"/>
<dbReference type="InterPro" id="IPR039670">
    <property type="entry name" value="NPC2-like"/>
</dbReference>
<name>A0A6A6CZN9_ZASCE</name>
<dbReference type="RefSeq" id="XP_033672168.1">
    <property type="nucleotide sequence ID" value="XM_033804472.1"/>
</dbReference>
<evidence type="ECO:0000256" key="7">
    <source>
        <dbReference type="ARBA" id="ARBA00023055"/>
    </source>
</evidence>
<keyword evidence="5" id="KW-0813">Transport</keyword>
<dbReference type="EMBL" id="ML993583">
    <property type="protein sequence ID" value="KAF2171279.1"/>
    <property type="molecule type" value="Genomic_DNA"/>
</dbReference>
<keyword evidence="11" id="KW-1185">Reference proteome</keyword>
<dbReference type="Proteomes" id="UP000799537">
    <property type="component" value="Unassembled WGS sequence"/>
</dbReference>
<feature type="signal peptide" evidence="8">
    <location>
        <begin position="1"/>
        <end position="19"/>
    </location>
</feature>
<dbReference type="Pfam" id="PF02221">
    <property type="entry name" value="E1_DerP2_DerF2"/>
    <property type="match status" value="1"/>
</dbReference>
<evidence type="ECO:0000256" key="1">
    <source>
        <dbReference type="ARBA" id="ARBA00002053"/>
    </source>
</evidence>
<dbReference type="PANTHER" id="PTHR11306">
    <property type="entry name" value="NIEMANN PICK TYPE C2 PROTEIN NPC2-RELATED"/>
    <property type="match status" value="1"/>
</dbReference>
<evidence type="ECO:0000256" key="2">
    <source>
        <dbReference type="ARBA" id="ARBA00006370"/>
    </source>
</evidence>
<evidence type="ECO:0000313" key="10">
    <source>
        <dbReference type="EMBL" id="KAF2171279.1"/>
    </source>
</evidence>
<gene>
    <name evidence="10" type="ORF">M409DRAFT_18395</name>
</gene>
<evidence type="ECO:0000256" key="3">
    <source>
        <dbReference type="ARBA" id="ARBA00011245"/>
    </source>
</evidence>
<accession>A0A6A6CZN9</accession>
<dbReference type="PANTHER" id="PTHR11306:SF0">
    <property type="entry name" value="PHOSPHATIDYLGLYCEROL_PHOSPHATIDYLINOSITOL TRANSFER PROTEIN"/>
    <property type="match status" value="1"/>
</dbReference>
<dbReference type="GO" id="GO:0032934">
    <property type="term" value="F:sterol binding"/>
    <property type="evidence" value="ECO:0007669"/>
    <property type="project" value="InterPro"/>
</dbReference>
<sequence>MKFLSLIALAASITAVASSAISGNARIEHCKDYGNDDALQLSEVNIEPSPAIRGQPIRLTAKGLSNTIINPGATMEIKVHKGVFKKTYTQQLCGGENGLDCPTNHVDFSFEEVIPKRTPHGDWKVDVKVRDGKTELACLKGKLRIEKK</sequence>
<feature type="chain" id="PRO_5025414968" description="Phosphatidylglycerol/phosphatidylinositol transfer protein" evidence="8">
    <location>
        <begin position="20"/>
        <end position="148"/>
    </location>
</feature>
<feature type="domain" description="MD-2-related lipid-recognition" evidence="9">
    <location>
        <begin position="27"/>
        <end position="143"/>
    </location>
</feature>
<evidence type="ECO:0000256" key="4">
    <source>
        <dbReference type="ARBA" id="ARBA00016056"/>
    </source>
</evidence>
<dbReference type="OrthoDB" id="6409159at2759"/>
<dbReference type="SUPFAM" id="SSF81296">
    <property type="entry name" value="E set domains"/>
    <property type="match status" value="1"/>
</dbReference>
<dbReference type="GO" id="GO:0015918">
    <property type="term" value="P:sterol transport"/>
    <property type="evidence" value="ECO:0007669"/>
    <property type="project" value="InterPro"/>
</dbReference>
<dbReference type="InterPro" id="IPR003172">
    <property type="entry name" value="ML_dom"/>
</dbReference>
<evidence type="ECO:0000256" key="6">
    <source>
        <dbReference type="ARBA" id="ARBA00022729"/>
    </source>
</evidence>
<dbReference type="SMART" id="SM00737">
    <property type="entry name" value="ML"/>
    <property type="match status" value="1"/>
</dbReference>
<reference evidence="10" key="1">
    <citation type="journal article" date="2020" name="Stud. Mycol.">
        <title>101 Dothideomycetes genomes: a test case for predicting lifestyles and emergence of pathogens.</title>
        <authorList>
            <person name="Haridas S."/>
            <person name="Albert R."/>
            <person name="Binder M."/>
            <person name="Bloem J."/>
            <person name="Labutti K."/>
            <person name="Salamov A."/>
            <person name="Andreopoulos B."/>
            <person name="Baker S."/>
            <person name="Barry K."/>
            <person name="Bills G."/>
            <person name="Bluhm B."/>
            <person name="Cannon C."/>
            <person name="Castanera R."/>
            <person name="Culley D."/>
            <person name="Daum C."/>
            <person name="Ezra D."/>
            <person name="Gonzalez J."/>
            <person name="Henrissat B."/>
            <person name="Kuo A."/>
            <person name="Liang C."/>
            <person name="Lipzen A."/>
            <person name="Lutzoni F."/>
            <person name="Magnuson J."/>
            <person name="Mondo S."/>
            <person name="Nolan M."/>
            <person name="Ohm R."/>
            <person name="Pangilinan J."/>
            <person name="Park H.-J."/>
            <person name="Ramirez L."/>
            <person name="Alfaro M."/>
            <person name="Sun H."/>
            <person name="Tritt A."/>
            <person name="Yoshinaga Y."/>
            <person name="Zwiers L.-H."/>
            <person name="Turgeon B."/>
            <person name="Goodwin S."/>
            <person name="Spatafora J."/>
            <person name="Crous P."/>
            <person name="Grigoriev I."/>
        </authorList>
    </citation>
    <scope>NUCLEOTIDE SEQUENCE</scope>
    <source>
        <strain evidence="10">ATCC 36951</strain>
    </source>
</reference>
<comment type="subunit">
    <text evidence="3">Monomer.</text>
</comment>
<evidence type="ECO:0000313" key="11">
    <source>
        <dbReference type="Proteomes" id="UP000799537"/>
    </source>
</evidence>
<comment type="function">
    <text evidence="1">Catalyzes the intermembrane transfer of phosphatidylglycerol and phosphatidylinositol.</text>
</comment>
<evidence type="ECO:0000256" key="8">
    <source>
        <dbReference type="SAM" id="SignalP"/>
    </source>
</evidence>
<dbReference type="AlphaFoldDB" id="A0A6A6CZN9"/>
<keyword evidence="6 8" id="KW-0732">Signal</keyword>
<dbReference type="InterPro" id="IPR014756">
    <property type="entry name" value="Ig_E-set"/>
</dbReference>
<protein>
    <recommendedName>
        <fullName evidence="4">Phosphatidylglycerol/phosphatidylinositol transfer protein</fullName>
    </recommendedName>
</protein>
<dbReference type="GeneID" id="54557744"/>
<evidence type="ECO:0000256" key="5">
    <source>
        <dbReference type="ARBA" id="ARBA00022448"/>
    </source>
</evidence>